<keyword evidence="2" id="KW-1185">Reference proteome</keyword>
<evidence type="ECO:0000313" key="2">
    <source>
        <dbReference type="Proteomes" id="UP000203589"/>
    </source>
</evidence>
<proteinExistence type="predicted"/>
<dbReference type="KEGG" id="aht:ANTHELSMS3_04966"/>
<dbReference type="Proteomes" id="UP000203589">
    <property type="component" value="Plasmid pSMS3-1"/>
</dbReference>
<sequence length="224" mass="24646">MKTERGILAIWHDIDTGQSDAVLDWYNNEHHFERLSVPGFRMVHRYSAVEGTPHLFINYETDDVSVLSSPAYLERLNAPTPWTLTSQPHFRNNSRTVCHRSFAWGAAEGGFVGVLRILAEDSPKDSQLDEQAVHAALDGASGIVGGEIWSADREKSSIASREKEIRKGQDIYVDAVVVAHATDAHAAGNAVKLLRDALPDQLTARALTGVWQLSFRAEASDVTA</sequence>
<reference evidence="1 2" key="1">
    <citation type="submission" date="2017-07" db="EMBL/GenBank/DDBJ databases">
        <title>Genome Sequence of Antarctobacter heliothermus Strain SMS3 Isolated from a culture of the Diatom Skeletonema marinoi.</title>
        <authorList>
            <person name="Topel M."/>
            <person name="Pinder M.I.M."/>
            <person name="Johansson O.N."/>
            <person name="Kourtchenko O."/>
            <person name="Godhe A."/>
            <person name="Clarke A.K."/>
        </authorList>
    </citation>
    <scope>NUCLEOTIDE SEQUENCE [LARGE SCALE GENOMIC DNA]</scope>
    <source>
        <strain evidence="1 2">SMS3</strain>
        <plasmid evidence="2">Plasmid psms3-1</plasmid>
    </source>
</reference>
<dbReference type="OrthoDB" id="3034735at2"/>
<keyword evidence="1" id="KW-0614">Plasmid</keyword>
<dbReference type="AlphaFoldDB" id="A0A222EAZ2"/>
<evidence type="ECO:0000313" key="1">
    <source>
        <dbReference type="EMBL" id="ASP23354.1"/>
    </source>
</evidence>
<organism evidence="1 2">
    <name type="scientific">Antarctobacter heliothermus</name>
    <dbReference type="NCBI Taxonomy" id="74033"/>
    <lineage>
        <taxon>Bacteria</taxon>
        <taxon>Pseudomonadati</taxon>
        <taxon>Pseudomonadota</taxon>
        <taxon>Alphaproteobacteria</taxon>
        <taxon>Rhodobacterales</taxon>
        <taxon>Roseobacteraceae</taxon>
        <taxon>Antarctobacter</taxon>
    </lineage>
</organism>
<accession>A0A222EAZ2</accession>
<dbReference type="RefSeq" id="WP_094037452.1">
    <property type="nucleotide sequence ID" value="NZ_CP022541.1"/>
</dbReference>
<geneLocation type="plasmid" evidence="2">
    <name>psms3-1</name>
</geneLocation>
<name>A0A222EAZ2_9RHOB</name>
<protein>
    <submittedName>
        <fullName evidence="1">Uncharacterized protein</fullName>
    </submittedName>
</protein>
<gene>
    <name evidence="1" type="ORF">ANTHELSMS3_04966</name>
</gene>
<dbReference type="EMBL" id="CP022541">
    <property type="protein sequence ID" value="ASP23354.1"/>
    <property type="molecule type" value="Genomic_DNA"/>
</dbReference>